<dbReference type="AlphaFoldDB" id="A0AAU4JZW6"/>
<dbReference type="EMBL" id="CP108021">
    <property type="protein sequence ID" value="WUM19382.1"/>
    <property type="molecule type" value="Genomic_DNA"/>
</dbReference>
<evidence type="ECO:0000256" key="1">
    <source>
        <dbReference type="SAM" id="MobiDB-lite"/>
    </source>
</evidence>
<accession>A0AAU4JZW6</accession>
<proteinExistence type="predicted"/>
<protein>
    <submittedName>
        <fullName evidence="2">Uncharacterized protein</fullName>
    </submittedName>
</protein>
<sequence>MIGHKEPDYEAITQDREERRRPTIEQIEDRYERRVYGDDRRYR</sequence>
<name>A0AAU4JZW6_9NOCA</name>
<dbReference type="RefSeq" id="WP_328856891.1">
    <property type="nucleotide sequence ID" value="NZ_CP108021.1"/>
</dbReference>
<evidence type="ECO:0000313" key="2">
    <source>
        <dbReference type="EMBL" id="WUM19382.1"/>
    </source>
</evidence>
<reference evidence="2 3" key="1">
    <citation type="submission" date="2022-10" db="EMBL/GenBank/DDBJ databases">
        <title>The complete genomes of actinobacterial strains from the NBC collection.</title>
        <authorList>
            <person name="Joergensen T.S."/>
            <person name="Alvarez Arevalo M."/>
            <person name="Sterndorff E.B."/>
            <person name="Faurdal D."/>
            <person name="Vuksanovic O."/>
            <person name="Mourched A.-S."/>
            <person name="Charusanti P."/>
            <person name="Shaw S."/>
            <person name="Blin K."/>
            <person name="Weber T."/>
        </authorList>
    </citation>
    <scope>NUCLEOTIDE SEQUENCE [LARGE SCALE GENOMIC DNA]</scope>
    <source>
        <strain evidence="2 3">NBC_00319</strain>
    </source>
</reference>
<dbReference type="KEGG" id="whr:OG579_16985"/>
<gene>
    <name evidence="2" type="ORF">OG579_16985</name>
</gene>
<organism evidence="2 3">
    <name type="scientific">Williamsia herbipolensis</name>
    <dbReference type="NCBI Taxonomy" id="1603258"/>
    <lineage>
        <taxon>Bacteria</taxon>
        <taxon>Bacillati</taxon>
        <taxon>Actinomycetota</taxon>
        <taxon>Actinomycetes</taxon>
        <taxon>Mycobacteriales</taxon>
        <taxon>Nocardiaceae</taxon>
        <taxon>Williamsia</taxon>
    </lineage>
</organism>
<feature type="region of interest" description="Disordered" evidence="1">
    <location>
        <begin position="1"/>
        <end position="24"/>
    </location>
</feature>
<evidence type="ECO:0000313" key="3">
    <source>
        <dbReference type="Proteomes" id="UP001432128"/>
    </source>
</evidence>
<keyword evidence="3" id="KW-1185">Reference proteome</keyword>
<dbReference type="Proteomes" id="UP001432128">
    <property type="component" value="Chromosome"/>
</dbReference>